<protein>
    <recommendedName>
        <fullName evidence="4">Disease resistance R13L4/SHOC-2-like LRR domain-containing protein</fullName>
    </recommendedName>
</protein>
<evidence type="ECO:0000256" key="2">
    <source>
        <dbReference type="ARBA" id="ARBA00022737"/>
    </source>
</evidence>
<keyword evidence="2" id="KW-0677">Repeat</keyword>
<evidence type="ECO:0000256" key="1">
    <source>
        <dbReference type="ARBA" id="ARBA00022614"/>
    </source>
</evidence>
<feature type="domain" description="Disease resistance R13L4/SHOC-2-like LRR" evidence="4">
    <location>
        <begin position="108"/>
        <end position="221"/>
    </location>
</feature>
<evidence type="ECO:0000259" key="4">
    <source>
        <dbReference type="Pfam" id="PF23598"/>
    </source>
</evidence>
<accession>A0A1X7UWZ5</accession>
<dbReference type="SUPFAM" id="SSF52058">
    <property type="entry name" value="L domain-like"/>
    <property type="match status" value="1"/>
</dbReference>
<reference evidence="5" key="2">
    <citation type="submission" date="2017-05" db="UniProtKB">
        <authorList>
            <consortium name="EnsemblMetazoa"/>
        </authorList>
    </citation>
    <scope>IDENTIFICATION</scope>
</reference>
<dbReference type="InParanoid" id="A0A1X7UWZ5"/>
<keyword evidence="6" id="KW-1185">Reference proteome</keyword>
<dbReference type="PANTHER" id="PTHR48051:SF1">
    <property type="entry name" value="RAS SUPPRESSOR PROTEIN 1"/>
    <property type="match status" value="1"/>
</dbReference>
<gene>
    <name evidence="5" type="primary">109581781</name>
</gene>
<feature type="compositionally biased region" description="Basic residues" evidence="3">
    <location>
        <begin position="375"/>
        <end position="396"/>
    </location>
</feature>
<dbReference type="GO" id="GO:0005737">
    <property type="term" value="C:cytoplasm"/>
    <property type="evidence" value="ECO:0007669"/>
    <property type="project" value="TreeGrafter"/>
</dbReference>
<dbReference type="Pfam" id="PF23598">
    <property type="entry name" value="LRR_14"/>
    <property type="match status" value="1"/>
</dbReference>
<keyword evidence="1" id="KW-0433">Leucine-rich repeat</keyword>
<sequence>MTATTIDRFFFRGDIQEKMSASHQVYANELMQGLKERKEMILDFDALQSSIDPALDSKALTNGEDNQEEKFDYECFLTSYFCTIDAFKSLEIFKLRGYARAGPKFPLMEGMRQLYDLTELDLSQNNLQTGDLQEQLQLWSLVELKTLRLDKTSLTKVPPSIGRLRKLETLSLSSNSLETLPLTLGYCSNLKYLDLTKNKFKTLPGVVLKLEKLEDLKRLDNDLEQRSDGYESWPHIKRITRTQKASRNPDSLQALTSCTVMTSQTDYWAEKALPPRQCQLLDSYATEYRFCHNCHQANSLKMIEVRVLLLKFAELTNVPISVFSCQDCESVITNHFSDIQTKLQKEIDSDYEKEMAEAMKEFLKDQPNGEYRPPAIRRQRRTNGRRQHQRRKCSIM</sequence>
<dbReference type="STRING" id="400682.A0A1X7UWZ5"/>
<dbReference type="SMART" id="SM00369">
    <property type="entry name" value="LRR_TYP"/>
    <property type="match status" value="4"/>
</dbReference>
<dbReference type="eggNOG" id="KOG0619">
    <property type="taxonomic scope" value="Eukaryota"/>
</dbReference>
<dbReference type="EnsemblMetazoa" id="Aqu2.1.32505_001">
    <property type="protein sequence ID" value="Aqu2.1.32505_001"/>
    <property type="gene ID" value="Aqu2.1.32505"/>
</dbReference>
<dbReference type="EnsemblMetazoa" id="XM_019996191.1">
    <property type="protein sequence ID" value="XP_019851750.1"/>
    <property type="gene ID" value="LOC109581781"/>
</dbReference>
<dbReference type="PROSITE" id="PS51450">
    <property type="entry name" value="LRR"/>
    <property type="match status" value="1"/>
</dbReference>
<dbReference type="Proteomes" id="UP000007879">
    <property type="component" value="Unassembled WGS sequence"/>
</dbReference>
<dbReference type="AlphaFoldDB" id="A0A1X7UWZ5"/>
<dbReference type="InterPro" id="IPR032675">
    <property type="entry name" value="LRR_dom_sf"/>
</dbReference>
<dbReference type="InterPro" id="IPR050216">
    <property type="entry name" value="LRR_domain-containing"/>
</dbReference>
<proteinExistence type="predicted"/>
<dbReference type="PANTHER" id="PTHR48051">
    <property type="match status" value="1"/>
</dbReference>
<reference evidence="6" key="1">
    <citation type="journal article" date="2010" name="Nature">
        <title>The Amphimedon queenslandica genome and the evolution of animal complexity.</title>
        <authorList>
            <person name="Srivastava M."/>
            <person name="Simakov O."/>
            <person name="Chapman J."/>
            <person name="Fahey B."/>
            <person name="Gauthier M.E."/>
            <person name="Mitros T."/>
            <person name="Richards G.S."/>
            <person name="Conaco C."/>
            <person name="Dacre M."/>
            <person name="Hellsten U."/>
            <person name="Larroux C."/>
            <person name="Putnam N.H."/>
            <person name="Stanke M."/>
            <person name="Adamska M."/>
            <person name="Darling A."/>
            <person name="Degnan S.M."/>
            <person name="Oakley T.H."/>
            <person name="Plachetzki D.C."/>
            <person name="Zhai Y."/>
            <person name="Adamski M."/>
            <person name="Calcino A."/>
            <person name="Cummins S.F."/>
            <person name="Goodstein D.M."/>
            <person name="Harris C."/>
            <person name="Jackson D.J."/>
            <person name="Leys S.P."/>
            <person name="Shu S."/>
            <person name="Woodcroft B.J."/>
            <person name="Vervoort M."/>
            <person name="Kosik K.S."/>
            <person name="Manning G."/>
            <person name="Degnan B.M."/>
            <person name="Rokhsar D.S."/>
        </authorList>
    </citation>
    <scope>NUCLEOTIDE SEQUENCE [LARGE SCALE GENOMIC DNA]</scope>
</reference>
<dbReference type="PRINTS" id="PR00019">
    <property type="entry name" value="LEURICHRPT"/>
</dbReference>
<dbReference type="InterPro" id="IPR055414">
    <property type="entry name" value="LRR_R13L4/SHOC2-like"/>
</dbReference>
<dbReference type="InterPro" id="IPR001611">
    <property type="entry name" value="Leu-rich_rpt"/>
</dbReference>
<dbReference type="OMA" id="ENISNAW"/>
<feature type="region of interest" description="Disordered" evidence="3">
    <location>
        <begin position="362"/>
        <end position="396"/>
    </location>
</feature>
<organism evidence="5">
    <name type="scientific">Amphimedon queenslandica</name>
    <name type="common">Sponge</name>
    <dbReference type="NCBI Taxonomy" id="400682"/>
    <lineage>
        <taxon>Eukaryota</taxon>
        <taxon>Metazoa</taxon>
        <taxon>Porifera</taxon>
        <taxon>Demospongiae</taxon>
        <taxon>Heteroscleromorpha</taxon>
        <taxon>Haplosclerida</taxon>
        <taxon>Niphatidae</taxon>
        <taxon>Amphimedon</taxon>
    </lineage>
</organism>
<name>A0A1X7UWZ5_AMPQE</name>
<dbReference type="Gene3D" id="3.80.10.10">
    <property type="entry name" value="Ribonuclease Inhibitor"/>
    <property type="match status" value="1"/>
</dbReference>
<dbReference type="InterPro" id="IPR003591">
    <property type="entry name" value="Leu-rich_rpt_typical-subtyp"/>
</dbReference>
<dbReference type="KEGG" id="aqu:109581781"/>
<evidence type="ECO:0000313" key="6">
    <source>
        <dbReference type="Proteomes" id="UP000007879"/>
    </source>
</evidence>
<evidence type="ECO:0000313" key="5">
    <source>
        <dbReference type="EnsemblMetazoa" id="Aqu2.1.32505_001"/>
    </source>
</evidence>
<evidence type="ECO:0000256" key="3">
    <source>
        <dbReference type="SAM" id="MobiDB-lite"/>
    </source>
</evidence>